<evidence type="ECO:0000313" key="2">
    <source>
        <dbReference type="EMBL" id="KAK9993453.1"/>
    </source>
</evidence>
<dbReference type="AlphaFoldDB" id="A0AAW2C7G9"/>
<dbReference type="Pfam" id="PF13456">
    <property type="entry name" value="RVT_3"/>
    <property type="match status" value="1"/>
</dbReference>
<dbReference type="CDD" id="cd06222">
    <property type="entry name" value="RNase_H_like"/>
    <property type="match status" value="1"/>
</dbReference>
<evidence type="ECO:0000259" key="1">
    <source>
        <dbReference type="Pfam" id="PF13456"/>
    </source>
</evidence>
<gene>
    <name evidence="2" type="ORF">SO802_023156</name>
</gene>
<dbReference type="InterPro" id="IPR036397">
    <property type="entry name" value="RNaseH_sf"/>
</dbReference>
<reference evidence="2 3" key="1">
    <citation type="submission" date="2024-01" db="EMBL/GenBank/DDBJ databases">
        <title>A telomere-to-telomere, gap-free genome of sweet tea (Lithocarpus litseifolius).</title>
        <authorList>
            <person name="Zhou J."/>
        </authorList>
    </citation>
    <scope>NUCLEOTIDE SEQUENCE [LARGE SCALE GENOMIC DNA]</scope>
    <source>
        <strain evidence="2">Zhou-2022a</strain>
        <tissue evidence="2">Leaf</tissue>
    </source>
</reference>
<name>A0AAW2C7G9_9ROSI</name>
<dbReference type="PANTHER" id="PTHR47074">
    <property type="entry name" value="BNAC02G40300D PROTEIN"/>
    <property type="match status" value="1"/>
</dbReference>
<dbReference type="Gene3D" id="3.30.420.10">
    <property type="entry name" value="Ribonuclease H-like superfamily/Ribonuclease H"/>
    <property type="match status" value="1"/>
</dbReference>
<dbReference type="GO" id="GO:0003676">
    <property type="term" value="F:nucleic acid binding"/>
    <property type="evidence" value="ECO:0007669"/>
    <property type="project" value="InterPro"/>
</dbReference>
<keyword evidence="3" id="KW-1185">Reference proteome</keyword>
<dbReference type="InterPro" id="IPR052929">
    <property type="entry name" value="RNase_H-like_EbsB-rel"/>
</dbReference>
<evidence type="ECO:0000313" key="3">
    <source>
        <dbReference type="Proteomes" id="UP001459277"/>
    </source>
</evidence>
<protein>
    <recommendedName>
        <fullName evidence="1">RNase H type-1 domain-containing protein</fullName>
    </recommendedName>
</protein>
<dbReference type="InterPro" id="IPR044730">
    <property type="entry name" value="RNase_H-like_dom_plant"/>
</dbReference>
<dbReference type="EMBL" id="JAZDWU010000008">
    <property type="protein sequence ID" value="KAK9993453.1"/>
    <property type="molecule type" value="Genomic_DNA"/>
</dbReference>
<sequence length="150" mass="16421">MEIPRNGMTGKRPKVEGEGIWKNRNEIIHEGTGRPGKVVVRSSLMLLDEYQTANESPEVGQKSTHAIMRWSPPQQECYKVNVDGTVFTKRKQMGIGVVIRDSAGEVVAVLSNRLAVPLGALETEAKAMETGVRFAAKVGIKDVIFEGDSL</sequence>
<proteinExistence type="predicted"/>
<comment type="caution">
    <text evidence="2">The sequence shown here is derived from an EMBL/GenBank/DDBJ whole genome shotgun (WGS) entry which is preliminary data.</text>
</comment>
<dbReference type="Proteomes" id="UP001459277">
    <property type="component" value="Unassembled WGS sequence"/>
</dbReference>
<accession>A0AAW2C7G9</accession>
<dbReference type="PANTHER" id="PTHR47074:SF48">
    <property type="entry name" value="POLYNUCLEOTIDYL TRANSFERASE, RIBONUCLEASE H-LIKE SUPERFAMILY PROTEIN"/>
    <property type="match status" value="1"/>
</dbReference>
<organism evidence="2 3">
    <name type="scientific">Lithocarpus litseifolius</name>
    <dbReference type="NCBI Taxonomy" id="425828"/>
    <lineage>
        <taxon>Eukaryota</taxon>
        <taxon>Viridiplantae</taxon>
        <taxon>Streptophyta</taxon>
        <taxon>Embryophyta</taxon>
        <taxon>Tracheophyta</taxon>
        <taxon>Spermatophyta</taxon>
        <taxon>Magnoliopsida</taxon>
        <taxon>eudicotyledons</taxon>
        <taxon>Gunneridae</taxon>
        <taxon>Pentapetalae</taxon>
        <taxon>rosids</taxon>
        <taxon>fabids</taxon>
        <taxon>Fagales</taxon>
        <taxon>Fagaceae</taxon>
        <taxon>Lithocarpus</taxon>
    </lineage>
</organism>
<dbReference type="InterPro" id="IPR002156">
    <property type="entry name" value="RNaseH_domain"/>
</dbReference>
<feature type="domain" description="RNase H type-1" evidence="1">
    <location>
        <begin position="81"/>
        <end position="149"/>
    </location>
</feature>
<dbReference type="GO" id="GO:0004523">
    <property type="term" value="F:RNA-DNA hybrid ribonuclease activity"/>
    <property type="evidence" value="ECO:0007669"/>
    <property type="project" value="InterPro"/>
</dbReference>